<gene>
    <name evidence="16" type="ORF">I3842_10G156200</name>
</gene>
<evidence type="ECO:0000256" key="7">
    <source>
        <dbReference type="ARBA" id="ARBA00022723"/>
    </source>
</evidence>
<dbReference type="Pfam" id="PF02776">
    <property type="entry name" value="TPP_enzyme_N"/>
    <property type="match status" value="1"/>
</dbReference>
<comment type="cofactor">
    <cofactor evidence="3">
        <name>thiamine diphosphate</name>
        <dbReference type="ChEBI" id="CHEBI:58937"/>
    </cofactor>
</comment>
<dbReference type="FunFam" id="3.40.50.1220:FF:000009">
    <property type="entry name" value="Pyruvate decarboxylase 1"/>
    <property type="match status" value="1"/>
</dbReference>
<keyword evidence="11" id="KW-0456">Lyase</keyword>
<evidence type="ECO:0000256" key="8">
    <source>
        <dbReference type="ARBA" id="ARBA00022793"/>
    </source>
</evidence>
<comment type="cofactor">
    <cofactor evidence="2">
        <name>a metal cation</name>
        <dbReference type="ChEBI" id="CHEBI:25213"/>
    </cofactor>
</comment>
<reference evidence="16" key="1">
    <citation type="submission" date="2021-01" db="EMBL/GenBank/DDBJ databases">
        <authorList>
            <person name="Lovell J.T."/>
            <person name="Bentley N."/>
            <person name="Bhattarai G."/>
            <person name="Jenkins J.W."/>
            <person name="Sreedasyam A."/>
            <person name="Alarcon Y."/>
            <person name="Bock C."/>
            <person name="Boston L."/>
            <person name="Carlson J."/>
            <person name="Cervantes K."/>
            <person name="Clermont K."/>
            <person name="Krom N."/>
            <person name="Kubenka K."/>
            <person name="Mamidi S."/>
            <person name="Mattison C."/>
            <person name="Monteros M."/>
            <person name="Pisani C."/>
            <person name="Plott C."/>
            <person name="Rajasekar S."/>
            <person name="Rhein H.S."/>
            <person name="Rohla C."/>
            <person name="Song M."/>
            <person name="Hilaire R.S."/>
            <person name="Shu S."/>
            <person name="Wells L."/>
            <person name="Wang X."/>
            <person name="Webber J."/>
            <person name="Heerema R.J."/>
            <person name="Klein P."/>
            <person name="Conner P."/>
            <person name="Grauke L."/>
            <person name="Grimwood J."/>
            <person name="Schmutz J."/>
            <person name="Randall J.J."/>
        </authorList>
    </citation>
    <scope>NUCLEOTIDE SEQUENCE</scope>
    <source>
        <tissue evidence="16">Leaf</tissue>
    </source>
</reference>
<evidence type="ECO:0000259" key="14">
    <source>
        <dbReference type="Pfam" id="PF02775"/>
    </source>
</evidence>
<dbReference type="GO" id="GO:0005829">
    <property type="term" value="C:cytosol"/>
    <property type="evidence" value="ECO:0007669"/>
    <property type="project" value="TreeGrafter"/>
</dbReference>
<evidence type="ECO:0000256" key="6">
    <source>
        <dbReference type="ARBA" id="ARBA00013202"/>
    </source>
</evidence>
<evidence type="ECO:0000256" key="3">
    <source>
        <dbReference type="ARBA" id="ARBA00001964"/>
    </source>
</evidence>
<feature type="domain" description="Thiamine pyrophosphate enzyme central" evidence="13">
    <location>
        <begin position="242"/>
        <end position="361"/>
    </location>
</feature>
<dbReference type="FunFam" id="3.40.50.970:FF:000021">
    <property type="entry name" value="Pyruvate decarboxylase 1"/>
    <property type="match status" value="1"/>
</dbReference>
<dbReference type="PANTHER" id="PTHR43452">
    <property type="entry name" value="PYRUVATE DECARBOXYLASE"/>
    <property type="match status" value="1"/>
</dbReference>
<proteinExistence type="inferred from homology"/>
<evidence type="ECO:0000313" key="17">
    <source>
        <dbReference type="Proteomes" id="UP000811246"/>
    </source>
</evidence>
<keyword evidence="10 12" id="KW-0786">Thiamine pyrophosphate</keyword>
<accession>A0A922DYB7</accession>
<dbReference type="EC" id="4.1.1.1" evidence="6"/>
<dbReference type="InterPro" id="IPR012000">
    <property type="entry name" value="Thiamin_PyroP_enz_cen_dom"/>
</dbReference>
<feature type="domain" description="Thiamine pyrophosphate enzyme N-terminal TPP-binding" evidence="15">
    <location>
        <begin position="46"/>
        <end position="150"/>
    </location>
</feature>
<dbReference type="EMBL" id="CM031834">
    <property type="protein sequence ID" value="KAG6693196.1"/>
    <property type="molecule type" value="Genomic_DNA"/>
</dbReference>
<dbReference type="InterPro" id="IPR047213">
    <property type="entry name" value="TPP_PYR_PDC_IPDC-like"/>
</dbReference>
<dbReference type="GO" id="GO:0000287">
    <property type="term" value="F:magnesium ion binding"/>
    <property type="evidence" value="ECO:0007669"/>
    <property type="project" value="InterPro"/>
</dbReference>
<evidence type="ECO:0000256" key="10">
    <source>
        <dbReference type="ARBA" id="ARBA00023052"/>
    </source>
</evidence>
<dbReference type="GO" id="GO:0030976">
    <property type="term" value="F:thiamine pyrophosphate binding"/>
    <property type="evidence" value="ECO:0007669"/>
    <property type="project" value="InterPro"/>
</dbReference>
<evidence type="ECO:0000259" key="13">
    <source>
        <dbReference type="Pfam" id="PF00205"/>
    </source>
</evidence>
<dbReference type="InterPro" id="IPR047214">
    <property type="entry name" value="TPP_PDC_IPDC"/>
</dbReference>
<comment type="subunit">
    <text evidence="5">Homotetramer.</text>
</comment>
<keyword evidence="9" id="KW-0460">Magnesium</keyword>
<dbReference type="FunFam" id="3.40.50.970:FF:000017">
    <property type="entry name" value="pyruvate decarboxylase 1"/>
    <property type="match status" value="1"/>
</dbReference>
<evidence type="ECO:0000256" key="2">
    <source>
        <dbReference type="ARBA" id="ARBA00001920"/>
    </source>
</evidence>
<evidence type="ECO:0000256" key="9">
    <source>
        <dbReference type="ARBA" id="ARBA00022842"/>
    </source>
</evidence>
<name>A0A922DYB7_CARIL</name>
<evidence type="ECO:0000313" key="16">
    <source>
        <dbReference type="EMBL" id="KAG6693196.1"/>
    </source>
</evidence>
<dbReference type="Proteomes" id="UP000811246">
    <property type="component" value="Chromosome 10"/>
</dbReference>
<dbReference type="GO" id="GO:0006950">
    <property type="term" value="P:response to stress"/>
    <property type="evidence" value="ECO:0007669"/>
    <property type="project" value="UniProtKB-ARBA"/>
</dbReference>
<dbReference type="CDD" id="cd02005">
    <property type="entry name" value="TPP_PDC_IPDC"/>
    <property type="match status" value="1"/>
</dbReference>
<dbReference type="Pfam" id="PF02775">
    <property type="entry name" value="TPP_enzyme_C"/>
    <property type="match status" value="1"/>
</dbReference>
<dbReference type="InterPro" id="IPR012001">
    <property type="entry name" value="Thiamin_PyroP_enz_TPP-bd_dom"/>
</dbReference>
<dbReference type="Pfam" id="PF00205">
    <property type="entry name" value="TPP_enzyme_M"/>
    <property type="match status" value="1"/>
</dbReference>
<dbReference type="InterPro" id="IPR012110">
    <property type="entry name" value="PDC/IPDC-like"/>
</dbReference>
<evidence type="ECO:0000256" key="11">
    <source>
        <dbReference type="ARBA" id="ARBA00023239"/>
    </source>
</evidence>
<keyword evidence="7" id="KW-0479">Metal-binding</keyword>
<organism evidence="16 17">
    <name type="scientific">Carya illinoinensis</name>
    <name type="common">Pecan</name>
    <dbReference type="NCBI Taxonomy" id="32201"/>
    <lineage>
        <taxon>Eukaryota</taxon>
        <taxon>Viridiplantae</taxon>
        <taxon>Streptophyta</taxon>
        <taxon>Embryophyta</taxon>
        <taxon>Tracheophyta</taxon>
        <taxon>Spermatophyta</taxon>
        <taxon>Magnoliopsida</taxon>
        <taxon>eudicotyledons</taxon>
        <taxon>Gunneridae</taxon>
        <taxon>Pentapetalae</taxon>
        <taxon>rosids</taxon>
        <taxon>fabids</taxon>
        <taxon>Fagales</taxon>
        <taxon>Juglandaceae</taxon>
        <taxon>Carya</taxon>
    </lineage>
</organism>
<dbReference type="GO" id="GO:0000949">
    <property type="term" value="P:aromatic amino acid family catabolic process to alcohol via Ehrlich pathway"/>
    <property type="evidence" value="ECO:0007669"/>
    <property type="project" value="TreeGrafter"/>
</dbReference>
<comment type="caution">
    <text evidence="16">The sequence shown here is derived from an EMBL/GenBank/DDBJ whole genome shotgun (WGS) entry which is preliminary data.</text>
</comment>
<dbReference type="InterPro" id="IPR011766">
    <property type="entry name" value="TPP_enzyme_TPP-bd"/>
</dbReference>
<evidence type="ECO:0000256" key="5">
    <source>
        <dbReference type="ARBA" id="ARBA00011881"/>
    </source>
</evidence>
<evidence type="ECO:0000256" key="12">
    <source>
        <dbReference type="RuleBase" id="RU362132"/>
    </source>
</evidence>
<dbReference type="GO" id="GO:0036293">
    <property type="term" value="P:response to decreased oxygen levels"/>
    <property type="evidence" value="ECO:0007669"/>
    <property type="project" value="UniProtKB-ARBA"/>
</dbReference>
<dbReference type="AlphaFoldDB" id="A0A922DYB7"/>
<protein>
    <recommendedName>
        <fullName evidence="6">pyruvate decarboxylase</fullName>
        <ecNumber evidence="6">4.1.1.1</ecNumber>
    </recommendedName>
</protein>
<dbReference type="GO" id="GO:0004737">
    <property type="term" value="F:pyruvate decarboxylase activity"/>
    <property type="evidence" value="ECO:0007669"/>
    <property type="project" value="UniProtKB-EC"/>
</dbReference>
<dbReference type="PIRSF" id="PIRSF036565">
    <property type="entry name" value="Pyruvt_ip_decrb"/>
    <property type="match status" value="1"/>
</dbReference>
<evidence type="ECO:0000259" key="15">
    <source>
        <dbReference type="Pfam" id="PF02776"/>
    </source>
</evidence>
<evidence type="ECO:0000256" key="1">
    <source>
        <dbReference type="ARBA" id="ARBA00001041"/>
    </source>
</evidence>
<evidence type="ECO:0000256" key="4">
    <source>
        <dbReference type="ARBA" id="ARBA00007812"/>
    </source>
</evidence>
<feature type="domain" description="Thiamine pyrophosphate enzyme TPP-binding" evidence="14">
    <location>
        <begin position="452"/>
        <end position="574"/>
    </location>
</feature>
<comment type="catalytic activity">
    <reaction evidence="1">
        <text>a 2-oxocarboxylate + H(+) = an aldehyde + CO2</text>
        <dbReference type="Rhea" id="RHEA:11628"/>
        <dbReference type="ChEBI" id="CHEBI:15378"/>
        <dbReference type="ChEBI" id="CHEBI:16526"/>
        <dbReference type="ChEBI" id="CHEBI:17478"/>
        <dbReference type="ChEBI" id="CHEBI:35179"/>
        <dbReference type="EC" id="4.1.1.1"/>
    </reaction>
</comment>
<dbReference type="PANTHER" id="PTHR43452:SF6">
    <property type="entry name" value="PYRUVATE DECARBOXYLASE 2"/>
    <property type="match status" value="1"/>
</dbReference>
<sequence length="606" mass="65753">MDTKIGSLEACKPACCDLGSPPSNGTVSTILNSVPSTFLDSFEASLGRHVARRLVQNGVTDVFSVPGDFNLTLLDHLIAEPGLNNIGCCNELNAGYAADGYARSRGVGACVVTFTVGGLSVLNAIAGAYSENLPVICIVGGPNSNDYGTNRILHHTIGLSDFSQELRCFQTVTCYQAVVNNLEDAHEQIDTAISTALKESKPVYISISCNLAGLPHPSFSREPVPFSLAPKWSNKMGLEAAVEAAAEFLNKAVKPVLLGGPKMRVAKACNAFVELADACCYALAVMPSGKGLVPEDHPHFIGTYWGAVSTAFCAEIVESADAYLFAGPIFNDYSSVGYSLLLKKEKAIIVQPERVVIGNGPQFGCVLMKDFLRELAKRLKRNPTSYENYHRIYVPEGHPPKAEPREPLRVNVLFQHIQKMLSSETAVISETGDSWFNCQKLKLPRACGYEFQMQYGSIGWSVGATLGYAQAVPEKRVISCIGDGSFQVTAQDVSTMIRCGQRSIIFLINNGGYTIEVEIHDGPYNVIKNWNYTGLIDAIHNGHGKCWTTKVHCEEELIEAIETATGAKKDCLCFLEVIVHKDDTSKELLEWGSRVSAANSRPPNPQ</sequence>
<dbReference type="CDD" id="cd07038">
    <property type="entry name" value="TPP_PYR_PDC_IPDC_like"/>
    <property type="match status" value="1"/>
</dbReference>
<comment type="similarity">
    <text evidence="4 12">Belongs to the TPP enzyme family.</text>
</comment>
<keyword evidence="8" id="KW-0210">Decarboxylase</keyword>